<dbReference type="RefSeq" id="WP_377125972.1">
    <property type="nucleotide sequence ID" value="NZ_JBHUHN010000001.1"/>
</dbReference>
<keyword evidence="2" id="KW-1185">Reference proteome</keyword>
<name>A0ABW5XMX1_9SPHI</name>
<sequence>MGETSTLNELTNQNEVMKESVKENLEADELIFYHSLRPQLDLLQKNPQLQTISNILDYSKGLR</sequence>
<dbReference type="Proteomes" id="UP001597601">
    <property type="component" value="Unassembled WGS sequence"/>
</dbReference>
<reference evidence="2" key="1">
    <citation type="journal article" date="2019" name="Int. J. Syst. Evol. Microbiol.">
        <title>The Global Catalogue of Microorganisms (GCM) 10K type strain sequencing project: providing services to taxonomists for standard genome sequencing and annotation.</title>
        <authorList>
            <consortium name="The Broad Institute Genomics Platform"/>
            <consortium name="The Broad Institute Genome Sequencing Center for Infectious Disease"/>
            <person name="Wu L."/>
            <person name="Ma J."/>
        </authorList>
    </citation>
    <scope>NUCLEOTIDE SEQUENCE [LARGE SCALE GENOMIC DNA]</scope>
    <source>
        <strain evidence="2">KCTC 52232</strain>
    </source>
</reference>
<dbReference type="EMBL" id="JBHUON010000008">
    <property type="protein sequence ID" value="MFD2864815.1"/>
    <property type="molecule type" value="Genomic_DNA"/>
</dbReference>
<comment type="caution">
    <text evidence="1">The sequence shown here is derived from an EMBL/GenBank/DDBJ whole genome shotgun (WGS) entry which is preliminary data.</text>
</comment>
<proteinExistence type="predicted"/>
<evidence type="ECO:0000313" key="2">
    <source>
        <dbReference type="Proteomes" id="UP001597601"/>
    </source>
</evidence>
<protein>
    <submittedName>
        <fullName evidence="1">Uncharacterized protein</fullName>
    </submittedName>
</protein>
<gene>
    <name evidence="1" type="ORF">ACFSYC_08965</name>
</gene>
<accession>A0ABW5XMX1</accession>
<evidence type="ECO:0000313" key="1">
    <source>
        <dbReference type="EMBL" id="MFD2864815.1"/>
    </source>
</evidence>
<organism evidence="1 2">
    <name type="scientific">Mucilaginibacter antarcticus</name>
    <dbReference type="NCBI Taxonomy" id="1855725"/>
    <lineage>
        <taxon>Bacteria</taxon>
        <taxon>Pseudomonadati</taxon>
        <taxon>Bacteroidota</taxon>
        <taxon>Sphingobacteriia</taxon>
        <taxon>Sphingobacteriales</taxon>
        <taxon>Sphingobacteriaceae</taxon>
        <taxon>Mucilaginibacter</taxon>
    </lineage>
</organism>